<organism evidence="3 4">
    <name type="scientific">Georgenia halophila</name>
    <dbReference type="NCBI Taxonomy" id="620889"/>
    <lineage>
        <taxon>Bacteria</taxon>
        <taxon>Bacillati</taxon>
        <taxon>Actinomycetota</taxon>
        <taxon>Actinomycetes</taxon>
        <taxon>Micrococcales</taxon>
        <taxon>Bogoriellaceae</taxon>
        <taxon>Georgenia</taxon>
    </lineage>
</organism>
<keyword evidence="2" id="KW-0812">Transmembrane</keyword>
<dbReference type="InterPro" id="IPR024078">
    <property type="entry name" value="LmbE-like_dom_sf"/>
</dbReference>
<comment type="caution">
    <text evidence="3">The sequence shown here is derived from an EMBL/GenBank/DDBJ whole genome shotgun (WGS) entry which is preliminary data.</text>
</comment>
<dbReference type="EMBL" id="BAABGN010000006">
    <property type="protein sequence ID" value="GAA4421724.1"/>
    <property type="molecule type" value="Genomic_DNA"/>
</dbReference>
<feature type="transmembrane region" description="Helical" evidence="2">
    <location>
        <begin position="64"/>
        <end position="88"/>
    </location>
</feature>
<keyword evidence="4" id="KW-1185">Reference proteome</keyword>
<accession>A0ABP8L2Z4</accession>
<evidence type="ECO:0000313" key="4">
    <source>
        <dbReference type="Proteomes" id="UP001500622"/>
    </source>
</evidence>
<dbReference type="Pfam" id="PF02585">
    <property type="entry name" value="PIG-L"/>
    <property type="match status" value="1"/>
</dbReference>
<evidence type="ECO:0000256" key="2">
    <source>
        <dbReference type="SAM" id="Phobius"/>
    </source>
</evidence>
<dbReference type="RefSeq" id="WP_345215626.1">
    <property type="nucleotide sequence ID" value="NZ_BAABGN010000006.1"/>
</dbReference>
<reference evidence="4" key="1">
    <citation type="journal article" date="2019" name="Int. J. Syst. Evol. Microbiol.">
        <title>The Global Catalogue of Microorganisms (GCM) 10K type strain sequencing project: providing services to taxonomists for standard genome sequencing and annotation.</title>
        <authorList>
            <consortium name="The Broad Institute Genomics Platform"/>
            <consortium name="The Broad Institute Genome Sequencing Center for Infectious Disease"/>
            <person name="Wu L."/>
            <person name="Ma J."/>
        </authorList>
    </citation>
    <scope>NUCLEOTIDE SEQUENCE [LARGE SCALE GENOMIC DNA]</scope>
    <source>
        <strain evidence="4">JCM 17810</strain>
    </source>
</reference>
<feature type="transmembrane region" description="Helical" evidence="2">
    <location>
        <begin position="6"/>
        <end position="24"/>
    </location>
</feature>
<keyword evidence="2" id="KW-0472">Membrane</keyword>
<feature type="transmembrane region" description="Helical" evidence="2">
    <location>
        <begin position="36"/>
        <end position="58"/>
    </location>
</feature>
<keyword evidence="2" id="KW-1133">Transmembrane helix</keyword>
<dbReference type="PANTHER" id="PTHR12993">
    <property type="entry name" value="N-ACETYLGLUCOSAMINYL-PHOSPHATIDYLINOSITOL DE-N-ACETYLASE-RELATED"/>
    <property type="match status" value="1"/>
</dbReference>
<dbReference type="PANTHER" id="PTHR12993:SF11">
    <property type="entry name" value="N-ACETYLGLUCOSAMINYL-PHOSPHATIDYLINOSITOL DE-N-ACETYLASE"/>
    <property type="match status" value="1"/>
</dbReference>
<evidence type="ECO:0000313" key="3">
    <source>
        <dbReference type="EMBL" id="GAA4421724.1"/>
    </source>
</evidence>
<dbReference type="SUPFAM" id="SSF102588">
    <property type="entry name" value="LmbE-like"/>
    <property type="match status" value="1"/>
</dbReference>
<keyword evidence="1" id="KW-0862">Zinc</keyword>
<proteinExistence type="predicted"/>
<dbReference type="Gene3D" id="3.40.50.10320">
    <property type="entry name" value="LmbE-like"/>
    <property type="match status" value="1"/>
</dbReference>
<dbReference type="Proteomes" id="UP001500622">
    <property type="component" value="Unassembled WGS sequence"/>
</dbReference>
<evidence type="ECO:0000256" key="1">
    <source>
        <dbReference type="ARBA" id="ARBA00022833"/>
    </source>
</evidence>
<gene>
    <name evidence="3" type="ORF">GCM10023169_14920</name>
</gene>
<name>A0ABP8L2Z4_9MICO</name>
<dbReference type="InterPro" id="IPR003737">
    <property type="entry name" value="GlcNAc_PI_deacetylase-related"/>
</dbReference>
<sequence length="304" mass="32254">MTSLPHALMLALFLPALYAVLARGDWFARHVRHATAVRLSTIAAAAVLVPANVYAMSLAVGSTVAFGVASTSLTALIALVGAVALLRITDAKAAHPRRVLAIGAHPDDLELACGGTLAKLVDNGHEVHAMVMSRGNIGGDQLERMSEARRAASFIGATSVTVHDFPDTALQEASQGMVAAMEIAISRVEPDIILTHSAHDQHQDHAAVHTAALRAARQHSSILCFESPSVTREFNPSVFVDIADHIGIKVEAVKLHRDQTGKGKAYMSPQRLRGLATFRGAQAKRQFAEGYEAVRLLGSAVGDM</sequence>
<protein>
    <submittedName>
        <fullName evidence="3">PIG-L family deacetylase</fullName>
    </submittedName>
</protein>